<keyword evidence="6 7" id="KW-0472">Membrane</keyword>
<dbReference type="PROSITE" id="PS50850">
    <property type="entry name" value="MFS"/>
    <property type="match status" value="1"/>
</dbReference>
<keyword evidence="10" id="KW-1185">Reference proteome</keyword>
<feature type="transmembrane region" description="Helical" evidence="7">
    <location>
        <begin position="336"/>
        <end position="357"/>
    </location>
</feature>
<feature type="transmembrane region" description="Helical" evidence="7">
    <location>
        <begin position="312"/>
        <end position="330"/>
    </location>
</feature>
<gene>
    <name evidence="9" type="ORF">EDD78_11135</name>
</gene>
<dbReference type="RefSeq" id="WP_165873209.1">
    <property type="nucleotide sequence ID" value="NZ_SLUK01000011.1"/>
</dbReference>
<evidence type="ECO:0000256" key="4">
    <source>
        <dbReference type="ARBA" id="ARBA00022692"/>
    </source>
</evidence>
<dbReference type="Gene3D" id="1.20.1250.20">
    <property type="entry name" value="MFS general substrate transporter like domains"/>
    <property type="match status" value="2"/>
</dbReference>
<evidence type="ECO:0000256" key="3">
    <source>
        <dbReference type="ARBA" id="ARBA00022475"/>
    </source>
</evidence>
<keyword evidence="4 7" id="KW-0812">Transmembrane</keyword>
<evidence type="ECO:0000259" key="8">
    <source>
        <dbReference type="PROSITE" id="PS50850"/>
    </source>
</evidence>
<accession>A0A9X8UHM6</accession>
<dbReference type="EMBL" id="SLUK01000011">
    <property type="protein sequence ID" value="TCL42272.1"/>
    <property type="molecule type" value="Genomic_DNA"/>
</dbReference>
<dbReference type="PANTHER" id="PTHR23517">
    <property type="entry name" value="RESISTANCE PROTEIN MDTM, PUTATIVE-RELATED-RELATED"/>
    <property type="match status" value="1"/>
</dbReference>
<feature type="transmembrane region" description="Helical" evidence="7">
    <location>
        <begin position="276"/>
        <end position="300"/>
    </location>
</feature>
<feature type="transmembrane region" description="Helical" evidence="7">
    <location>
        <begin position="95"/>
        <end position="117"/>
    </location>
</feature>
<reference evidence="9 10" key="1">
    <citation type="submission" date="2019-03" db="EMBL/GenBank/DDBJ databases">
        <title>Genomic Encyclopedia of Type Strains, Phase IV (KMG-IV): sequencing the most valuable type-strain genomes for metagenomic binning, comparative biology and taxonomic classification.</title>
        <authorList>
            <person name="Goeker M."/>
        </authorList>
    </citation>
    <scope>NUCLEOTIDE SEQUENCE [LARGE SCALE GENOMIC DNA]</scope>
    <source>
        <strain evidence="9 10">DSM 100433</strain>
    </source>
</reference>
<evidence type="ECO:0000256" key="6">
    <source>
        <dbReference type="ARBA" id="ARBA00023136"/>
    </source>
</evidence>
<evidence type="ECO:0000313" key="10">
    <source>
        <dbReference type="Proteomes" id="UP000294682"/>
    </source>
</evidence>
<dbReference type="GO" id="GO:0022857">
    <property type="term" value="F:transmembrane transporter activity"/>
    <property type="evidence" value="ECO:0007669"/>
    <property type="project" value="InterPro"/>
</dbReference>
<dbReference type="Proteomes" id="UP000294682">
    <property type="component" value="Unassembled WGS sequence"/>
</dbReference>
<feature type="transmembrane region" description="Helical" evidence="7">
    <location>
        <begin position="238"/>
        <end position="256"/>
    </location>
</feature>
<name>A0A9X8UHM6_9FIRM</name>
<evidence type="ECO:0000256" key="1">
    <source>
        <dbReference type="ARBA" id="ARBA00004651"/>
    </source>
</evidence>
<keyword evidence="3" id="KW-1003">Cell membrane</keyword>
<protein>
    <submittedName>
        <fullName evidence="9">MFS family arabinose efflux permease</fullName>
    </submittedName>
</protein>
<dbReference type="Pfam" id="PF07690">
    <property type="entry name" value="MFS_1"/>
    <property type="match status" value="1"/>
</dbReference>
<comment type="subcellular location">
    <subcellularLocation>
        <location evidence="1">Cell membrane</location>
        <topology evidence="1">Multi-pass membrane protein</topology>
    </subcellularLocation>
</comment>
<feature type="transmembrane region" description="Helical" evidence="7">
    <location>
        <begin position="377"/>
        <end position="399"/>
    </location>
</feature>
<dbReference type="PANTHER" id="PTHR23517:SF3">
    <property type="entry name" value="INTEGRAL MEMBRANE TRANSPORT PROTEIN"/>
    <property type="match status" value="1"/>
</dbReference>
<comment type="caution">
    <text evidence="9">The sequence shown here is derived from an EMBL/GenBank/DDBJ whole genome shotgun (WGS) entry which is preliminary data.</text>
</comment>
<proteinExistence type="predicted"/>
<feature type="transmembrane region" description="Helical" evidence="7">
    <location>
        <begin position="405"/>
        <end position="425"/>
    </location>
</feature>
<sequence length="445" mass="49037">MVKLGMLRRVQNLPLIENFRKLEGNTRISVIFEFFFSVANTLYTFYLSLYMKGCGVTDREIGLVVAVSYFFGILFALSAGEIVNRLGRKKTTTIFELLAWPGSCLIFLFANNFWMFALGKIVNSLSQISNMSWNFMVVEDADDDQRVAALNILTMLHTAIGVITPIGGLLVTRIGIISAQKVFLIFAIVVFATEMIIRNRFYTETKVGQEILAAGHPPLRLGNINPLGGFKILWGKKMILSAILLNVIYNAMYPLSTHFSLYLNVYLTDVIGIDPAAVSLVGGCNSIGLLLTCLLVIPVINHFIRTRVGMGGALVAGFFIQIPYMFLMIFLPHGSLTLACVAALVYSSGYAMCKTFLDSLVASVTEEEAKNRGKIYAVMNVMISAGSTLMSSLSGVIYALRPSSIFSLSAVMLTVNLLILTGFIIRQRALQKREAKREEEACATL</sequence>
<keyword evidence="5 7" id="KW-1133">Transmembrane helix</keyword>
<dbReference type="InterPro" id="IPR020846">
    <property type="entry name" value="MFS_dom"/>
</dbReference>
<evidence type="ECO:0000256" key="2">
    <source>
        <dbReference type="ARBA" id="ARBA00022448"/>
    </source>
</evidence>
<dbReference type="SUPFAM" id="SSF103473">
    <property type="entry name" value="MFS general substrate transporter"/>
    <property type="match status" value="1"/>
</dbReference>
<feature type="domain" description="Major facilitator superfamily (MFS) profile" evidence="8">
    <location>
        <begin position="25"/>
        <end position="428"/>
    </location>
</feature>
<feature type="transmembrane region" description="Helical" evidence="7">
    <location>
        <begin position="174"/>
        <end position="197"/>
    </location>
</feature>
<dbReference type="InterPro" id="IPR050171">
    <property type="entry name" value="MFS_Transporters"/>
</dbReference>
<dbReference type="InterPro" id="IPR036259">
    <property type="entry name" value="MFS_trans_sf"/>
</dbReference>
<evidence type="ECO:0000313" key="9">
    <source>
        <dbReference type="EMBL" id="TCL42272.1"/>
    </source>
</evidence>
<keyword evidence="2" id="KW-0813">Transport</keyword>
<organism evidence="9 10">
    <name type="scientific">Harryflintia acetispora</name>
    <dbReference type="NCBI Taxonomy" id="1849041"/>
    <lineage>
        <taxon>Bacteria</taxon>
        <taxon>Bacillati</taxon>
        <taxon>Bacillota</taxon>
        <taxon>Clostridia</taxon>
        <taxon>Eubacteriales</taxon>
        <taxon>Oscillospiraceae</taxon>
        <taxon>Harryflintia</taxon>
    </lineage>
</organism>
<dbReference type="InterPro" id="IPR011701">
    <property type="entry name" value="MFS"/>
</dbReference>
<evidence type="ECO:0000256" key="7">
    <source>
        <dbReference type="SAM" id="Phobius"/>
    </source>
</evidence>
<feature type="transmembrane region" description="Helical" evidence="7">
    <location>
        <begin position="30"/>
        <end position="49"/>
    </location>
</feature>
<dbReference type="GO" id="GO:0005886">
    <property type="term" value="C:plasma membrane"/>
    <property type="evidence" value="ECO:0007669"/>
    <property type="project" value="UniProtKB-SubCell"/>
</dbReference>
<feature type="transmembrane region" description="Helical" evidence="7">
    <location>
        <begin position="61"/>
        <end position="83"/>
    </location>
</feature>
<evidence type="ECO:0000256" key="5">
    <source>
        <dbReference type="ARBA" id="ARBA00022989"/>
    </source>
</evidence>
<dbReference type="AlphaFoldDB" id="A0A9X8UHM6"/>